<evidence type="ECO:0008006" key="4">
    <source>
        <dbReference type="Google" id="ProtNLM"/>
    </source>
</evidence>
<gene>
    <name evidence="2" type="ORF">FA045_04215</name>
</gene>
<evidence type="ECO:0000256" key="1">
    <source>
        <dbReference type="SAM" id="SignalP"/>
    </source>
</evidence>
<dbReference type="EMBL" id="SWBO01000002">
    <property type="protein sequence ID" value="TKC02488.1"/>
    <property type="molecule type" value="Genomic_DNA"/>
</dbReference>
<feature type="signal peptide" evidence="1">
    <location>
        <begin position="1"/>
        <end position="21"/>
    </location>
</feature>
<evidence type="ECO:0000313" key="2">
    <source>
        <dbReference type="EMBL" id="TKC02488.1"/>
    </source>
</evidence>
<keyword evidence="1" id="KW-0732">Signal</keyword>
<protein>
    <recommendedName>
        <fullName evidence="4">Outer membrane protein beta-barrel domain-containing protein</fullName>
    </recommendedName>
</protein>
<dbReference type="Proteomes" id="UP000310477">
    <property type="component" value="Unassembled WGS sequence"/>
</dbReference>
<dbReference type="OrthoDB" id="748007at2"/>
<evidence type="ECO:0000313" key="3">
    <source>
        <dbReference type="Proteomes" id="UP000310477"/>
    </source>
</evidence>
<name>A0A4U1C9J6_9SPHI</name>
<organism evidence="2 3">
    <name type="scientific">Pedobacter cryotolerans</name>
    <dbReference type="NCBI Taxonomy" id="2571270"/>
    <lineage>
        <taxon>Bacteria</taxon>
        <taxon>Pseudomonadati</taxon>
        <taxon>Bacteroidota</taxon>
        <taxon>Sphingobacteriia</taxon>
        <taxon>Sphingobacteriales</taxon>
        <taxon>Sphingobacteriaceae</taxon>
        <taxon>Pedobacter</taxon>
    </lineage>
</organism>
<proteinExistence type="predicted"/>
<feature type="chain" id="PRO_5020442181" description="Outer membrane protein beta-barrel domain-containing protein" evidence="1">
    <location>
        <begin position="22"/>
        <end position="269"/>
    </location>
</feature>
<reference evidence="2 3" key="1">
    <citation type="submission" date="2019-04" db="EMBL/GenBank/DDBJ databases">
        <title>Pedobacter sp. AR-2-6 sp. nov., isolated from Arctic soil.</title>
        <authorList>
            <person name="Dahal R.H."/>
            <person name="Kim D.-U."/>
        </authorList>
    </citation>
    <scope>NUCLEOTIDE SEQUENCE [LARGE SCALE GENOMIC DNA]</scope>
    <source>
        <strain evidence="2 3">AR-2-6</strain>
    </source>
</reference>
<comment type="caution">
    <text evidence="2">The sequence shown here is derived from an EMBL/GenBank/DDBJ whole genome shotgun (WGS) entry which is preliminary data.</text>
</comment>
<sequence>MKTFIKLSILLLFNCSYYAVAQTNFGPRLTAMGNNGAAVKDIWSTEANAAGITGINLPTIALNYTKYLLDNELSKQAISFVLPLKNNFLGVSFQRYGITQYNEIKGGLAIAKKFGDNLSLSLKGNYHQISIANYGATTALSVDVGAMYKLNEQLTFGFYINNPAVQKYGSNQVQKIIPTVFHLGSAYYATDKLLLASTLSKDLHAGIDFSLGIDYKIIDLISLRAGLSVKPFKHYAGFGINYRKLMVDFAVENDPNLNYNPQIALAYAF</sequence>
<dbReference type="SUPFAM" id="SSF56935">
    <property type="entry name" value="Porins"/>
    <property type="match status" value="1"/>
</dbReference>
<keyword evidence="3" id="KW-1185">Reference proteome</keyword>
<dbReference type="RefSeq" id="WP_136874797.1">
    <property type="nucleotide sequence ID" value="NZ_SWBO01000002.1"/>
</dbReference>
<dbReference type="Gene3D" id="2.40.160.60">
    <property type="entry name" value="Outer membrane protein transport protein (OMPP1/FadL/TodX)"/>
    <property type="match status" value="1"/>
</dbReference>
<accession>A0A4U1C9J6</accession>
<dbReference type="AlphaFoldDB" id="A0A4U1C9J6"/>